<feature type="region of interest" description="Disordered" evidence="1">
    <location>
        <begin position="124"/>
        <end position="147"/>
    </location>
</feature>
<accession>A0A1Y1XMZ9</accession>
<comment type="caution">
    <text evidence="2">The sequence shown here is derived from an EMBL/GenBank/DDBJ whole genome shotgun (WGS) entry which is preliminary data.</text>
</comment>
<evidence type="ECO:0000313" key="3">
    <source>
        <dbReference type="Proteomes" id="UP000193944"/>
    </source>
</evidence>
<proteinExistence type="predicted"/>
<dbReference type="AlphaFoldDB" id="A0A1Y1XMZ9"/>
<dbReference type="Proteomes" id="UP000193944">
    <property type="component" value="Unassembled WGS sequence"/>
</dbReference>
<reference evidence="2 3" key="2">
    <citation type="submission" date="2016-08" db="EMBL/GenBank/DDBJ databases">
        <title>Pervasive Adenine N6-methylation of Active Genes in Fungi.</title>
        <authorList>
            <consortium name="DOE Joint Genome Institute"/>
            <person name="Mondo S.J."/>
            <person name="Dannebaum R.O."/>
            <person name="Kuo R.C."/>
            <person name="Labutti K."/>
            <person name="Haridas S."/>
            <person name="Kuo A."/>
            <person name="Salamov A."/>
            <person name="Ahrendt S.R."/>
            <person name="Lipzen A."/>
            <person name="Sullivan W."/>
            <person name="Andreopoulos W.B."/>
            <person name="Clum A."/>
            <person name="Lindquist E."/>
            <person name="Daum C."/>
            <person name="Ramamoorthy G.K."/>
            <person name="Gryganskyi A."/>
            <person name="Culley D."/>
            <person name="Magnuson J.K."/>
            <person name="James T.Y."/>
            <person name="O'Malley M.A."/>
            <person name="Stajich J.E."/>
            <person name="Spatafora J.W."/>
            <person name="Visel A."/>
            <person name="Grigoriev I.V."/>
        </authorList>
    </citation>
    <scope>NUCLEOTIDE SEQUENCE [LARGE SCALE GENOMIC DNA]</scope>
    <source>
        <strain evidence="2 3">S4</strain>
    </source>
</reference>
<dbReference type="EMBL" id="MCFG01000012">
    <property type="protein sequence ID" value="ORX87130.1"/>
    <property type="molecule type" value="Genomic_DNA"/>
</dbReference>
<evidence type="ECO:0000256" key="1">
    <source>
        <dbReference type="SAM" id="MobiDB-lite"/>
    </source>
</evidence>
<evidence type="ECO:0000313" key="2">
    <source>
        <dbReference type="EMBL" id="ORX87130.1"/>
    </source>
</evidence>
<gene>
    <name evidence="2" type="ORF">BCR32DRAFT_274761</name>
</gene>
<sequence length="176" mass="19737">MQNVNFWREGVSLSEWLRSLTRNQIGSACAVLSIGTPEALQIRMPMVVQFDMSTISNWALCTVIIDNIWKKLRIMRNGNVWEKFSVVHTNLSRNVNTDNTVGESNRANANSIIDQNNIYCSINSRPTSPGRNVNTDNTIGQPSRANTDPITDPSGIGYFNSICRNKGYITISNFSY</sequence>
<protein>
    <submittedName>
        <fullName evidence="2">Uncharacterized protein</fullName>
    </submittedName>
</protein>
<organism evidence="2 3">
    <name type="scientific">Anaeromyces robustus</name>
    <dbReference type="NCBI Taxonomy" id="1754192"/>
    <lineage>
        <taxon>Eukaryota</taxon>
        <taxon>Fungi</taxon>
        <taxon>Fungi incertae sedis</taxon>
        <taxon>Chytridiomycota</taxon>
        <taxon>Chytridiomycota incertae sedis</taxon>
        <taxon>Neocallimastigomycetes</taxon>
        <taxon>Neocallimastigales</taxon>
        <taxon>Neocallimastigaceae</taxon>
        <taxon>Anaeromyces</taxon>
    </lineage>
</organism>
<keyword evidence="3" id="KW-1185">Reference proteome</keyword>
<reference evidence="2 3" key="1">
    <citation type="submission" date="2016-08" db="EMBL/GenBank/DDBJ databases">
        <title>A Parts List for Fungal Cellulosomes Revealed by Comparative Genomics.</title>
        <authorList>
            <consortium name="DOE Joint Genome Institute"/>
            <person name="Haitjema C.H."/>
            <person name="Gilmore S.P."/>
            <person name="Henske J.K."/>
            <person name="Solomon K.V."/>
            <person name="De Groot R."/>
            <person name="Kuo A."/>
            <person name="Mondo S.J."/>
            <person name="Salamov A.A."/>
            <person name="Labutti K."/>
            <person name="Zhao Z."/>
            <person name="Chiniquy J."/>
            <person name="Barry K."/>
            <person name="Brewer H.M."/>
            <person name="Purvine S.O."/>
            <person name="Wright A.T."/>
            <person name="Boxma B."/>
            <person name="Van Alen T."/>
            <person name="Hackstein J.H."/>
            <person name="Baker S.E."/>
            <person name="Grigoriev I.V."/>
            <person name="O'Malley M.A."/>
        </authorList>
    </citation>
    <scope>NUCLEOTIDE SEQUENCE [LARGE SCALE GENOMIC DNA]</scope>
    <source>
        <strain evidence="2 3">S4</strain>
    </source>
</reference>
<name>A0A1Y1XMZ9_9FUNG</name>